<keyword evidence="3" id="KW-0732">Signal</keyword>
<dbReference type="KEGG" id="amin:AUMI_112430"/>
<keyword evidence="2" id="KW-0812">Transmembrane</keyword>
<feature type="chain" id="PRO_5008008931" evidence="3">
    <location>
        <begin position="30"/>
        <end position="291"/>
    </location>
</feature>
<dbReference type="GeneID" id="80452432"/>
<dbReference type="AlphaFoldDB" id="A0A173LXV3"/>
<dbReference type="GO" id="GO:0030313">
    <property type="term" value="C:cell envelope"/>
    <property type="evidence" value="ECO:0007669"/>
    <property type="project" value="UniProtKB-SubCell"/>
</dbReference>
<dbReference type="NCBIfam" id="TIGR02543">
    <property type="entry name" value="List_Bact_rpt"/>
    <property type="match status" value="1"/>
</dbReference>
<gene>
    <name evidence="4" type="ORF">AUMI_112430</name>
</gene>
<evidence type="ECO:0000256" key="1">
    <source>
        <dbReference type="ARBA" id="ARBA00004196"/>
    </source>
</evidence>
<keyword evidence="2" id="KW-0472">Membrane</keyword>
<evidence type="ECO:0000313" key="4">
    <source>
        <dbReference type="EMBL" id="BAU99785.1"/>
    </source>
</evidence>
<organism evidence="4 5">
    <name type="scientific">Aurantimicrobium minutum</name>
    <dbReference type="NCBI Taxonomy" id="708131"/>
    <lineage>
        <taxon>Bacteria</taxon>
        <taxon>Bacillati</taxon>
        <taxon>Actinomycetota</taxon>
        <taxon>Actinomycetes</taxon>
        <taxon>Micrococcales</taxon>
        <taxon>Microbacteriaceae</taxon>
        <taxon>Aurantimicrobium</taxon>
    </lineage>
</organism>
<dbReference type="RefSeq" id="WP_197702058.1">
    <property type="nucleotide sequence ID" value="NZ_AP017457.1"/>
</dbReference>
<dbReference type="EMBL" id="AP017457">
    <property type="protein sequence ID" value="BAU99785.1"/>
    <property type="molecule type" value="Genomic_DNA"/>
</dbReference>
<evidence type="ECO:0000313" key="5">
    <source>
        <dbReference type="Proteomes" id="UP000243847"/>
    </source>
</evidence>
<dbReference type="Proteomes" id="UP000243847">
    <property type="component" value="Chromosome sequence1"/>
</dbReference>
<feature type="signal peptide" evidence="3">
    <location>
        <begin position="1"/>
        <end position="29"/>
    </location>
</feature>
<evidence type="ECO:0000256" key="3">
    <source>
        <dbReference type="SAM" id="SignalP"/>
    </source>
</evidence>
<reference evidence="4 5" key="1">
    <citation type="journal article" date="2016" name="Genome Announc.">
        <title>Complete Genome Sequence of Aurantimicrobium minutum Type Strain KNCT, a Planktonic Ultramicrobacterium Isolated from River Water.</title>
        <authorList>
            <person name="Nakai R."/>
            <person name="Fujisawa T."/>
            <person name="Nakamura Y."/>
            <person name="Nishide H."/>
            <person name="Uchiyama I."/>
            <person name="Baba T."/>
            <person name="Toyoda A."/>
            <person name="Fujiyama A."/>
            <person name="Naganuma T."/>
            <person name="Niki H."/>
        </authorList>
    </citation>
    <scope>NUCLEOTIDE SEQUENCE [LARGE SCALE GENOMIC DNA]</scope>
    <source>
        <strain evidence="4 5">KNC</strain>
    </source>
</reference>
<keyword evidence="2" id="KW-1133">Transmembrane helix</keyword>
<comment type="subcellular location">
    <subcellularLocation>
        <location evidence="1">Cell envelope</location>
    </subcellularLocation>
</comment>
<dbReference type="Pfam" id="PF09479">
    <property type="entry name" value="Flg_new"/>
    <property type="match status" value="1"/>
</dbReference>
<accession>A0A173LXV3</accession>
<proteinExistence type="predicted"/>
<dbReference type="Gene3D" id="2.60.40.4270">
    <property type="entry name" value="Listeria-Bacteroides repeat domain"/>
    <property type="match status" value="1"/>
</dbReference>
<name>A0A173LXV3_9MICO</name>
<sequence length="291" mass="29146">MNASSIFRVLAAGLVAGLATLGVTSPAQAATTSNVTVTSTGALTAGQPNSAPIVVTFTAPTAMAGNSNNSSQVRLMGATWVTAPTNYQCGSIVSVSADQGINPNCVPSGSSDVYAQGFASNANNWPANVTWTFTFAANSVILPNAPSLNVVTGTFVAAQPVAQYDNGSNPVALTGYVAPASTVIFNANGGSGAMAVQSASTATNLSTNAFTRSGYTFTGWNTAADGTGTAYADGASYPFGSSTTLYAQWTSVLAKTGTDSSGYLVSSAVLLAFGAGLVVLRALSRKKALNS</sequence>
<dbReference type="InterPro" id="IPR042229">
    <property type="entry name" value="Listeria/Bacterioides_rpt_sf"/>
</dbReference>
<feature type="transmembrane region" description="Helical" evidence="2">
    <location>
        <begin position="263"/>
        <end position="283"/>
    </location>
</feature>
<protein>
    <submittedName>
        <fullName evidence="4">Uncharacterized protein</fullName>
    </submittedName>
</protein>
<evidence type="ECO:0000256" key="2">
    <source>
        <dbReference type="SAM" id="Phobius"/>
    </source>
</evidence>
<dbReference type="InterPro" id="IPR013378">
    <property type="entry name" value="InlB-like_B-rpt"/>
</dbReference>